<dbReference type="Proteomes" id="UP001149954">
    <property type="component" value="Unassembled WGS sequence"/>
</dbReference>
<reference evidence="1" key="2">
    <citation type="journal article" date="2023" name="IMA Fungus">
        <title>Comparative genomic study of the Penicillium genus elucidates a diverse pangenome and 15 lateral gene transfer events.</title>
        <authorList>
            <person name="Petersen C."/>
            <person name="Sorensen T."/>
            <person name="Nielsen M.R."/>
            <person name="Sondergaard T.E."/>
            <person name="Sorensen J.L."/>
            <person name="Fitzpatrick D.A."/>
            <person name="Frisvad J.C."/>
            <person name="Nielsen K.L."/>
        </authorList>
    </citation>
    <scope>NUCLEOTIDE SEQUENCE</scope>
    <source>
        <strain evidence="1">IBT 29495</strain>
    </source>
</reference>
<proteinExistence type="predicted"/>
<evidence type="ECO:0000313" key="1">
    <source>
        <dbReference type="EMBL" id="KAJ5514622.1"/>
    </source>
</evidence>
<reference evidence="1" key="1">
    <citation type="submission" date="2022-12" db="EMBL/GenBank/DDBJ databases">
        <authorList>
            <person name="Petersen C."/>
        </authorList>
    </citation>
    <scope>NUCLEOTIDE SEQUENCE</scope>
    <source>
        <strain evidence="1">IBT 29495</strain>
    </source>
</reference>
<dbReference type="AlphaFoldDB" id="A0A9X0CA61"/>
<name>A0A9X0CA61_9EURO</name>
<comment type="caution">
    <text evidence="1">The sequence shown here is derived from an EMBL/GenBank/DDBJ whole genome shotgun (WGS) entry which is preliminary data.</text>
</comment>
<organism evidence="1 2">
    <name type="scientific">Penicillium fimorum</name>
    <dbReference type="NCBI Taxonomy" id="1882269"/>
    <lineage>
        <taxon>Eukaryota</taxon>
        <taxon>Fungi</taxon>
        <taxon>Dikarya</taxon>
        <taxon>Ascomycota</taxon>
        <taxon>Pezizomycotina</taxon>
        <taxon>Eurotiomycetes</taxon>
        <taxon>Eurotiomycetidae</taxon>
        <taxon>Eurotiales</taxon>
        <taxon>Aspergillaceae</taxon>
        <taxon>Penicillium</taxon>
    </lineage>
</organism>
<evidence type="ECO:0000313" key="2">
    <source>
        <dbReference type="Proteomes" id="UP001149954"/>
    </source>
</evidence>
<dbReference type="PROSITE" id="PS51257">
    <property type="entry name" value="PROKAR_LIPOPROTEIN"/>
    <property type="match status" value="1"/>
</dbReference>
<keyword evidence="2" id="KW-1185">Reference proteome</keyword>
<accession>A0A9X0CA61</accession>
<gene>
    <name evidence="1" type="ORF">N7463_004174</name>
</gene>
<protein>
    <submittedName>
        <fullName evidence="1">Uncharacterized protein</fullName>
    </submittedName>
</protein>
<dbReference type="EMBL" id="JAPWDS010000002">
    <property type="protein sequence ID" value="KAJ5514622.1"/>
    <property type="molecule type" value="Genomic_DNA"/>
</dbReference>
<sequence>MAFRGLRQPDLNFIQVYLSKWVTIAGALYGGQACGWAHLEHLDPAQSTPESRVTESVNPDIRVL</sequence>